<dbReference type="Proteomes" id="UP001205890">
    <property type="component" value="Unassembled WGS sequence"/>
</dbReference>
<organism evidence="6 7">
    <name type="scientific">Alsobacter ponti</name>
    <dbReference type="NCBI Taxonomy" id="2962936"/>
    <lineage>
        <taxon>Bacteria</taxon>
        <taxon>Pseudomonadati</taxon>
        <taxon>Pseudomonadota</taxon>
        <taxon>Alphaproteobacteria</taxon>
        <taxon>Hyphomicrobiales</taxon>
        <taxon>Alsobacteraceae</taxon>
        <taxon>Alsobacter</taxon>
    </lineage>
</organism>
<dbReference type="SMART" id="SM00062">
    <property type="entry name" value="PBPb"/>
    <property type="match status" value="1"/>
</dbReference>
<gene>
    <name evidence="6" type="ORF">NK718_07780</name>
</gene>
<reference evidence="6 7" key="1">
    <citation type="submission" date="2022-07" db="EMBL/GenBank/DDBJ databases">
        <authorList>
            <person name="Li W.-J."/>
            <person name="Deng Q.-Q."/>
        </authorList>
    </citation>
    <scope>NUCLEOTIDE SEQUENCE [LARGE SCALE GENOMIC DNA]</scope>
    <source>
        <strain evidence="6 7">SYSU M60028</strain>
    </source>
</reference>
<evidence type="ECO:0000313" key="6">
    <source>
        <dbReference type="EMBL" id="MCP8938412.1"/>
    </source>
</evidence>
<evidence type="ECO:0000256" key="4">
    <source>
        <dbReference type="SAM" id="SignalP"/>
    </source>
</evidence>
<keyword evidence="2" id="KW-0813">Transport</keyword>
<feature type="chain" id="PRO_5047175311" evidence="4">
    <location>
        <begin position="26"/>
        <end position="340"/>
    </location>
</feature>
<dbReference type="EMBL" id="JANCLU010000006">
    <property type="protein sequence ID" value="MCP8938412.1"/>
    <property type="molecule type" value="Genomic_DNA"/>
</dbReference>
<feature type="signal peptide" evidence="4">
    <location>
        <begin position="1"/>
        <end position="25"/>
    </location>
</feature>
<dbReference type="CDD" id="cd13692">
    <property type="entry name" value="PBP2_BztA"/>
    <property type="match status" value="1"/>
</dbReference>
<protein>
    <submittedName>
        <fullName evidence="6">Amino acid ABC transporter substrate-binding protein</fullName>
    </submittedName>
</protein>
<evidence type="ECO:0000256" key="2">
    <source>
        <dbReference type="ARBA" id="ARBA00022448"/>
    </source>
</evidence>
<keyword evidence="3 4" id="KW-0732">Signal</keyword>
<accession>A0ABT1LA96</accession>
<evidence type="ECO:0000256" key="1">
    <source>
        <dbReference type="ARBA" id="ARBA00010333"/>
    </source>
</evidence>
<keyword evidence="7" id="KW-1185">Reference proteome</keyword>
<comment type="similarity">
    <text evidence="1">Belongs to the bacterial solute-binding protein 3 family.</text>
</comment>
<comment type="caution">
    <text evidence="6">The sequence shown here is derived from an EMBL/GenBank/DDBJ whole genome shotgun (WGS) entry which is preliminary data.</text>
</comment>
<evidence type="ECO:0000313" key="7">
    <source>
        <dbReference type="Proteomes" id="UP001205890"/>
    </source>
</evidence>
<dbReference type="RefSeq" id="WP_254740321.1">
    <property type="nucleotide sequence ID" value="NZ_JANCLU010000006.1"/>
</dbReference>
<dbReference type="Pfam" id="PF00497">
    <property type="entry name" value="SBP_bac_3"/>
    <property type="match status" value="1"/>
</dbReference>
<dbReference type="SUPFAM" id="SSF53850">
    <property type="entry name" value="Periplasmic binding protein-like II"/>
    <property type="match status" value="1"/>
</dbReference>
<sequence length="340" mass="35939">MPAKSLIRAALAAAALAAISAPAPAQTLKAVKERGQLICGISQGVLGFSTPDDKGGASGFDADFCRAVAAAALGDPTKVKFVPLSAAERFTALKNGQIDLLSRNSTWTMSRETEFGLAFPAVLYVDGQGFLLPKSRNVTSALELTGAKVCVQKGTTTADNLGDYFTANGMTFEAVTVSSPEESLAAYQAGKCNVMSSDISQLYGERLKLPKPTEHMILPDVISKEPLAPVVRGGDGEWFAVVKWVVFALINAEELGVTSRNTEEAASSQRPDVRRLVGADGSFGEQIGLNKTWAASAIRAVGNYGEMFERNVGSQSKLGIPRGVNQNWLLGGILFAPPIR</sequence>
<dbReference type="PANTHER" id="PTHR30085:SF7">
    <property type="entry name" value="AMINO-ACID ABC TRANSPORTER-BINDING PROTEIN YHDW-RELATED"/>
    <property type="match status" value="1"/>
</dbReference>
<feature type="domain" description="Solute-binding protein family 3/N-terminal" evidence="5">
    <location>
        <begin position="36"/>
        <end position="265"/>
    </location>
</feature>
<evidence type="ECO:0000256" key="3">
    <source>
        <dbReference type="ARBA" id="ARBA00022729"/>
    </source>
</evidence>
<name>A0ABT1LA96_9HYPH</name>
<dbReference type="InterPro" id="IPR051455">
    <property type="entry name" value="Bact_solute-bind_prot3"/>
</dbReference>
<dbReference type="PANTHER" id="PTHR30085">
    <property type="entry name" value="AMINO ACID ABC TRANSPORTER PERMEASE"/>
    <property type="match status" value="1"/>
</dbReference>
<dbReference type="InterPro" id="IPR001638">
    <property type="entry name" value="Solute-binding_3/MltF_N"/>
</dbReference>
<dbReference type="Gene3D" id="3.40.190.10">
    <property type="entry name" value="Periplasmic binding protein-like II"/>
    <property type="match status" value="2"/>
</dbReference>
<proteinExistence type="inferred from homology"/>
<evidence type="ECO:0000259" key="5">
    <source>
        <dbReference type="SMART" id="SM00062"/>
    </source>
</evidence>